<evidence type="ECO:0000313" key="2">
    <source>
        <dbReference type="Proteomes" id="UP000095023"/>
    </source>
</evidence>
<organism evidence="1 2">
    <name type="scientific">Tortispora caseinolytica NRRL Y-17796</name>
    <dbReference type="NCBI Taxonomy" id="767744"/>
    <lineage>
        <taxon>Eukaryota</taxon>
        <taxon>Fungi</taxon>
        <taxon>Dikarya</taxon>
        <taxon>Ascomycota</taxon>
        <taxon>Saccharomycotina</taxon>
        <taxon>Trigonopsidomycetes</taxon>
        <taxon>Trigonopsidales</taxon>
        <taxon>Trigonopsidaceae</taxon>
        <taxon>Tortispora</taxon>
    </lineage>
</organism>
<dbReference type="EMBL" id="KV453842">
    <property type="protein sequence ID" value="ODV90218.1"/>
    <property type="molecule type" value="Genomic_DNA"/>
</dbReference>
<accession>A0A1E4TEX8</accession>
<dbReference type="Proteomes" id="UP000095023">
    <property type="component" value="Unassembled WGS sequence"/>
</dbReference>
<name>A0A1E4TEX8_9ASCO</name>
<dbReference type="AlphaFoldDB" id="A0A1E4TEX8"/>
<evidence type="ECO:0000313" key="1">
    <source>
        <dbReference type="EMBL" id="ODV90218.1"/>
    </source>
</evidence>
<gene>
    <name evidence="1" type="ORF">CANCADRAFT_103061</name>
</gene>
<keyword evidence="2" id="KW-1185">Reference proteome</keyword>
<reference evidence="2" key="1">
    <citation type="submission" date="2016-02" db="EMBL/GenBank/DDBJ databases">
        <title>Comparative genomics of biotechnologically important yeasts.</title>
        <authorList>
            <consortium name="DOE Joint Genome Institute"/>
            <person name="Riley R."/>
            <person name="Haridas S."/>
            <person name="Wolfe K.H."/>
            <person name="Lopes M.R."/>
            <person name="Hittinger C.T."/>
            <person name="Goker M."/>
            <person name="Salamov A."/>
            <person name="Wisecaver J."/>
            <person name="Long T.M."/>
            <person name="Aerts A.L."/>
            <person name="Barry K."/>
            <person name="Choi C."/>
            <person name="Clum A."/>
            <person name="Coughlan A.Y."/>
            <person name="Deshpande S."/>
            <person name="Douglass A.P."/>
            <person name="Hanson S.J."/>
            <person name="Klenk H.-P."/>
            <person name="Labutti K."/>
            <person name="Lapidus A."/>
            <person name="Lindquist E."/>
            <person name="Lipzen A."/>
            <person name="Meier-Kolthoff J.P."/>
            <person name="Ohm R.A."/>
            <person name="Otillar R.P."/>
            <person name="Pangilinan J."/>
            <person name="Peng Y."/>
            <person name="Rokas A."/>
            <person name="Rosa C.A."/>
            <person name="Scheuner C."/>
            <person name="Sibirny A.A."/>
            <person name="Slot J.C."/>
            <person name="Stielow J.B."/>
            <person name="Sun H."/>
            <person name="Kurtzman C.P."/>
            <person name="Blackwell M."/>
            <person name="Jeffries T.W."/>
            <person name="Grigoriev I.V."/>
        </authorList>
    </citation>
    <scope>NUCLEOTIDE SEQUENCE [LARGE SCALE GENOMIC DNA]</scope>
    <source>
        <strain evidence="2">NRRL Y-17796</strain>
    </source>
</reference>
<sequence length="161" mass="17714">MYRLADSHDIGSSANLPVIRPSHIGSMNNKQTSRLALADLAEINANGPRTPKLSVYRDAIKSETAVARDTATLRRLISATESPSVRGIIYRTATYSTEQHRGTNWLIVAAQRVLSKSVCPVPQIHPVLQLHSPRIDHIYCILLSNIMKIAAVSNSNSYDVL</sequence>
<proteinExistence type="predicted"/>
<protein>
    <submittedName>
        <fullName evidence="1">Uncharacterized protein</fullName>
    </submittedName>
</protein>